<name>A0ABS1JKV6_9BURK</name>
<dbReference type="EMBL" id="JAEQND010000003">
    <property type="protein sequence ID" value="MBL0424849.1"/>
    <property type="molecule type" value="Genomic_DNA"/>
</dbReference>
<dbReference type="RefSeq" id="WP_201688077.1">
    <property type="nucleotide sequence ID" value="NZ_JAEQND010000003.1"/>
</dbReference>
<protein>
    <submittedName>
        <fullName evidence="1">Uncharacterized protein</fullName>
    </submittedName>
</protein>
<sequence>MRNETRARYAPGSVREHIAGPVRGYYIALYAHQSSDGCAAYFKICCQQPPSYWEAACLFKGCGAALAPDLERAMLMAQAVACEALGNLPPAQRPRA</sequence>
<comment type="caution">
    <text evidence="1">The sequence shown here is derived from an EMBL/GenBank/DDBJ whole genome shotgun (WGS) entry which is preliminary data.</text>
</comment>
<evidence type="ECO:0000313" key="2">
    <source>
        <dbReference type="Proteomes" id="UP000622707"/>
    </source>
</evidence>
<evidence type="ECO:0000313" key="1">
    <source>
        <dbReference type="EMBL" id="MBL0424849.1"/>
    </source>
</evidence>
<reference evidence="1 2" key="1">
    <citation type="journal article" date="2017" name="Int. J. Syst. Evol. Microbiol.">
        <title>Ramlibacter alkalitolerans sp. nov., alkali-tolerant bacterium isolated from soil of ginseng.</title>
        <authorList>
            <person name="Lee D.H."/>
            <person name="Cha C.J."/>
        </authorList>
    </citation>
    <scope>NUCLEOTIDE SEQUENCE [LARGE SCALE GENOMIC DNA]</scope>
    <source>
        <strain evidence="1 2">KACC 19305</strain>
    </source>
</reference>
<gene>
    <name evidence="1" type="ORF">JI746_06995</name>
</gene>
<dbReference type="Proteomes" id="UP000622707">
    <property type="component" value="Unassembled WGS sequence"/>
</dbReference>
<organism evidence="1 2">
    <name type="scientific">Ramlibacter alkalitolerans</name>
    <dbReference type="NCBI Taxonomy" id="2039631"/>
    <lineage>
        <taxon>Bacteria</taxon>
        <taxon>Pseudomonadati</taxon>
        <taxon>Pseudomonadota</taxon>
        <taxon>Betaproteobacteria</taxon>
        <taxon>Burkholderiales</taxon>
        <taxon>Comamonadaceae</taxon>
        <taxon>Ramlibacter</taxon>
    </lineage>
</organism>
<proteinExistence type="predicted"/>
<accession>A0ABS1JKV6</accession>
<keyword evidence="2" id="KW-1185">Reference proteome</keyword>